<dbReference type="CDD" id="cd04723">
    <property type="entry name" value="HisA_HisF"/>
    <property type="match status" value="1"/>
</dbReference>
<dbReference type="AlphaFoldDB" id="A0A2P7S6Y1"/>
<dbReference type="InterPro" id="IPR044524">
    <property type="entry name" value="Isoase_HisA-like"/>
</dbReference>
<evidence type="ECO:0000256" key="5">
    <source>
        <dbReference type="RuleBase" id="RU003657"/>
    </source>
</evidence>
<evidence type="ECO:0000313" key="7">
    <source>
        <dbReference type="Proteomes" id="UP000240653"/>
    </source>
</evidence>
<evidence type="ECO:0000256" key="1">
    <source>
        <dbReference type="ARBA" id="ARBA00009667"/>
    </source>
</evidence>
<accession>A0A2P7S6Y1</accession>
<dbReference type="RefSeq" id="WP_106725838.1">
    <property type="nucleotide sequence ID" value="NZ_PXYL01000011.1"/>
</dbReference>
<evidence type="ECO:0000256" key="4">
    <source>
        <dbReference type="ARBA" id="ARBA00029440"/>
    </source>
</evidence>
<dbReference type="PANTHER" id="PTHR43090:SF2">
    <property type="entry name" value="1-(5-PHOSPHORIBOSYL)-5-[(5-PHOSPHORIBOSYLAMINO)METHYLIDENEAMINO] IMIDAZOLE-4-CARBOXAMIDE ISOMERASE"/>
    <property type="match status" value="1"/>
</dbReference>
<dbReference type="GO" id="GO:0005737">
    <property type="term" value="C:cytoplasm"/>
    <property type="evidence" value="ECO:0007669"/>
    <property type="project" value="TreeGrafter"/>
</dbReference>
<dbReference type="Pfam" id="PF00977">
    <property type="entry name" value="His_biosynth"/>
    <property type="match status" value="1"/>
</dbReference>
<dbReference type="GO" id="GO:0003949">
    <property type="term" value="F:1-(5-phosphoribosyl)-5-[(5-phosphoribosylamino)methylideneamino]imidazole-4-carboxamide isomerase activity"/>
    <property type="evidence" value="ECO:0007669"/>
    <property type="project" value="InterPro"/>
</dbReference>
<dbReference type="SUPFAM" id="SSF51366">
    <property type="entry name" value="Ribulose-phoshate binding barrel"/>
    <property type="match status" value="1"/>
</dbReference>
<name>A0A2P7S6Y1_9HYPH</name>
<dbReference type="GO" id="GO:0000105">
    <property type="term" value="P:L-histidine biosynthetic process"/>
    <property type="evidence" value="ECO:0007669"/>
    <property type="project" value="UniProtKB-KW"/>
</dbReference>
<evidence type="ECO:0000256" key="2">
    <source>
        <dbReference type="ARBA" id="ARBA00022605"/>
    </source>
</evidence>
<proteinExistence type="inferred from homology"/>
<comment type="caution">
    <text evidence="6">The sequence shown here is derived from an EMBL/GenBank/DDBJ whole genome shotgun (WGS) entry which is preliminary data.</text>
</comment>
<keyword evidence="2 5" id="KW-0028">Amino-acid biosynthesis</keyword>
<organism evidence="6 7">
    <name type="scientific">Pseudaminobacter soli</name>
    <name type="common">ex Li et al. 2025</name>
    <dbReference type="NCBI Taxonomy" id="1295366"/>
    <lineage>
        <taxon>Bacteria</taxon>
        <taxon>Pseudomonadati</taxon>
        <taxon>Pseudomonadota</taxon>
        <taxon>Alphaproteobacteria</taxon>
        <taxon>Hyphomicrobiales</taxon>
        <taxon>Phyllobacteriaceae</taxon>
        <taxon>Pseudaminobacter</taxon>
    </lineage>
</organism>
<dbReference type="InterPro" id="IPR013785">
    <property type="entry name" value="Aldolase_TIM"/>
</dbReference>
<sequence length="234" mass="24735">MRIIPVLDLKGGQVVRAEQGRRDRYKPIVTPLSASADIVAVAEGLRGVHPFSTFYIADLDAIEGRVPNAEALGRLTAAIPGTLELWVDAGLADVVDFAAALPTPALCPVLGSESQKDAGVLRQFHEHPNLILSLDFFADGFRGPSELLHDTDLWPNRVIVMTLAKVGAAAGPDFSRLREIKARSGEREVIAAGGVRHEADLRELAALGISAALVATSLHDGTLTGAQIAKLATA</sequence>
<dbReference type="PANTHER" id="PTHR43090">
    <property type="entry name" value="1-(5-PHOSPHORIBOSYL)-5-[(5-PHOSPHORIBOSYLAMINO)METHYLIDENEAMINO] IMIDAZOLE-4-CARBOXAMIDE ISOMERASE"/>
    <property type="match status" value="1"/>
</dbReference>
<dbReference type="Gene3D" id="3.20.20.70">
    <property type="entry name" value="Aldolase class I"/>
    <property type="match status" value="1"/>
</dbReference>
<keyword evidence="3 5" id="KW-0368">Histidine biosynthesis</keyword>
<dbReference type="GO" id="GO:0000162">
    <property type="term" value="P:L-tryptophan biosynthetic process"/>
    <property type="evidence" value="ECO:0007669"/>
    <property type="project" value="TreeGrafter"/>
</dbReference>
<reference evidence="6 7" key="1">
    <citation type="submission" date="2018-03" db="EMBL/GenBank/DDBJ databases">
        <title>The draft genome of Mesorhizobium soli JCM 19897.</title>
        <authorList>
            <person name="Li L."/>
            <person name="Liu L."/>
            <person name="Liang L."/>
            <person name="Wang T."/>
            <person name="Zhang X."/>
        </authorList>
    </citation>
    <scope>NUCLEOTIDE SEQUENCE [LARGE SCALE GENOMIC DNA]</scope>
    <source>
        <strain evidence="6 7">JCM 19897</strain>
    </source>
</reference>
<dbReference type="Proteomes" id="UP000240653">
    <property type="component" value="Unassembled WGS sequence"/>
</dbReference>
<protein>
    <submittedName>
        <fullName evidence="6">Nickel transporter</fullName>
    </submittedName>
</protein>
<dbReference type="InterPro" id="IPR011060">
    <property type="entry name" value="RibuloseP-bd_barrel"/>
</dbReference>
<dbReference type="InterPro" id="IPR006062">
    <property type="entry name" value="His_biosynth"/>
</dbReference>
<comment type="pathway">
    <text evidence="4">Amino-acid biosynthesis.</text>
</comment>
<evidence type="ECO:0000256" key="3">
    <source>
        <dbReference type="ARBA" id="ARBA00023102"/>
    </source>
</evidence>
<gene>
    <name evidence="6" type="ORF">C7I85_20285</name>
</gene>
<evidence type="ECO:0000313" key="6">
    <source>
        <dbReference type="EMBL" id="PSJ58205.1"/>
    </source>
</evidence>
<keyword evidence="7" id="KW-1185">Reference proteome</keyword>
<dbReference type="EMBL" id="PXYL01000011">
    <property type="protein sequence ID" value="PSJ58205.1"/>
    <property type="molecule type" value="Genomic_DNA"/>
</dbReference>
<comment type="similarity">
    <text evidence="1 5">Belongs to the HisA/HisF family.</text>
</comment>
<dbReference type="OrthoDB" id="8535539at2"/>